<feature type="region of interest" description="Disordered" evidence="1">
    <location>
        <begin position="1"/>
        <end position="62"/>
    </location>
</feature>
<dbReference type="InterPro" id="IPR035172">
    <property type="entry name" value="DUF5302"/>
</dbReference>
<dbReference type="Proteomes" id="UP000250434">
    <property type="component" value="Chromosome"/>
</dbReference>
<gene>
    <name evidence="2" type="ORF">A4R43_38050</name>
</gene>
<dbReference type="RefSeq" id="WP_113696608.1">
    <property type="nucleotide sequence ID" value="NZ_CP015163.1"/>
</dbReference>
<name>A0A344LHM8_9PSEU</name>
<organism evidence="2 3">
    <name type="scientific">Amycolatopsis albispora</name>
    <dbReference type="NCBI Taxonomy" id="1804986"/>
    <lineage>
        <taxon>Bacteria</taxon>
        <taxon>Bacillati</taxon>
        <taxon>Actinomycetota</taxon>
        <taxon>Actinomycetes</taxon>
        <taxon>Pseudonocardiales</taxon>
        <taxon>Pseudonocardiaceae</taxon>
        <taxon>Amycolatopsis</taxon>
    </lineage>
</organism>
<evidence type="ECO:0008006" key="4">
    <source>
        <dbReference type="Google" id="ProtNLM"/>
    </source>
</evidence>
<reference evidence="2 3" key="1">
    <citation type="submission" date="2016-04" db="EMBL/GenBank/DDBJ databases">
        <title>Complete genome sequence and analysis of deep-sea sediment isolate, Amycolatopsis sp. WP1.</title>
        <authorList>
            <person name="Wang H."/>
            <person name="Chen S."/>
            <person name="Wu Q."/>
        </authorList>
    </citation>
    <scope>NUCLEOTIDE SEQUENCE [LARGE SCALE GENOMIC DNA]</scope>
    <source>
        <strain evidence="2 3">WP1</strain>
    </source>
</reference>
<dbReference type="Pfam" id="PF17227">
    <property type="entry name" value="DUF5302"/>
    <property type="match status" value="1"/>
</dbReference>
<sequence length="62" mass="6841">MSDTQPAPEAGAEDDVKRKFREALERKQAQSKARAAHEDRGSKVHNAHGPAGGKREFRRKSG</sequence>
<dbReference type="KEGG" id="aab:A4R43_38050"/>
<evidence type="ECO:0000313" key="2">
    <source>
        <dbReference type="EMBL" id="AXB47552.1"/>
    </source>
</evidence>
<dbReference type="AlphaFoldDB" id="A0A344LHM8"/>
<accession>A0A344LHM8</accession>
<evidence type="ECO:0000313" key="3">
    <source>
        <dbReference type="Proteomes" id="UP000250434"/>
    </source>
</evidence>
<dbReference type="OrthoDB" id="4319558at2"/>
<proteinExistence type="predicted"/>
<feature type="compositionally biased region" description="Basic and acidic residues" evidence="1">
    <location>
        <begin position="14"/>
        <end position="28"/>
    </location>
</feature>
<protein>
    <recommendedName>
        <fullName evidence="4">DUF5302 domain-containing protein</fullName>
    </recommendedName>
</protein>
<keyword evidence="3" id="KW-1185">Reference proteome</keyword>
<evidence type="ECO:0000256" key="1">
    <source>
        <dbReference type="SAM" id="MobiDB-lite"/>
    </source>
</evidence>
<dbReference type="EMBL" id="CP015163">
    <property type="protein sequence ID" value="AXB47552.1"/>
    <property type="molecule type" value="Genomic_DNA"/>
</dbReference>